<evidence type="ECO:0000313" key="3">
    <source>
        <dbReference type="Proteomes" id="UP000325902"/>
    </source>
</evidence>
<comment type="caution">
    <text evidence="2">The sequence shown here is derived from an EMBL/GenBank/DDBJ whole genome shotgun (WGS) entry which is preliminary data.</text>
</comment>
<dbReference type="Gene3D" id="3.40.50.1000">
    <property type="entry name" value="HAD superfamily/HAD-like"/>
    <property type="match status" value="1"/>
</dbReference>
<keyword evidence="3" id="KW-1185">Reference proteome</keyword>
<dbReference type="Gene3D" id="1.10.150.720">
    <property type="entry name" value="Haloacid dehalogenase-like hydrolase"/>
    <property type="match status" value="1"/>
</dbReference>
<dbReference type="InterPro" id="IPR044924">
    <property type="entry name" value="HAD-SF_hydro_IA_REG-2-like_cap"/>
</dbReference>
<dbReference type="AlphaFoldDB" id="A0A5N5DFL9"/>
<proteinExistence type="predicted"/>
<protein>
    <submittedName>
        <fullName evidence="2">Uncharacterized hydrolase</fullName>
    </submittedName>
</protein>
<dbReference type="PANTHER" id="PTHR46191">
    <property type="match status" value="1"/>
</dbReference>
<dbReference type="InterPro" id="IPR023214">
    <property type="entry name" value="HAD_sf"/>
</dbReference>
<dbReference type="OrthoDB" id="444127at2759"/>
<dbReference type="InterPro" id="IPR036412">
    <property type="entry name" value="HAD-like_sf"/>
</dbReference>
<accession>A0A5N5DFL9</accession>
<dbReference type="Proteomes" id="UP000325902">
    <property type="component" value="Unassembled WGS sequence"/>
</dbReference>
<dbReference type="GO" id="GO:0005634">
    <property type="term" value="C:nucleus"/>
    <property type="evidence" value="ECO:0007669"/>
    <property type="project" value="TreeGrafter"/>
</dbReference>
<dbReference type="PANTHER" id="PTHR46191:SF2">
    <property type="entry name" value="HALOACID DEHALOGENASE-LIKE HYDROLASE DOMAIN-CONTAINING PROTEIN 3"/>
    <property type="match status" value="1"/>
</dbReference>
<dbReference type="Pfam" id="PF13242">
    <property type="entry name" value="Hydrolase_like"/>
    <property type="match status" value="1"/>
</dbReference>
<dbReference type="SUPFAM" id="SSF56784">
    <property type="entry name" value="HAD-like"/>
    <property type="match status" value="1"/>
</dbReference>
<dbReference type="InterPro" id="IPR051828">
    <property type="entry name" value="HAD-like_hydrolase_domain"/>
</dbReference>
<reference evidence="2 3" key="1">
    <citation type="journal article" date="2019" name="Sci. Rep.">
        <title>A multi-omics analysis of the grapevine pathogen Lasiodiplodia theobromae reveals that temperature affects the expression of virulence- and pathogenicity-related genes.</title>
        <authorList>
            <person name="Felix C."/>
            <person name="Meneses R."/>
            <person name="Goncalves M.F.M."/>
            <person name="Tilleman L."/>
            <person name="Duarte A.S."/>
            <person name="Jorrin-Novo J.V."/>
            <person name="Van de Peer Y."/>
            <person name="Deforce D."/>
            <person name="Van Nieuwerburgh F."/>
            <person name="Esteves A.C."/>
            <person name="Alves A."/>
        </authorList>
    </citation>
    <scope>NUCLEOTIDE SEQUENCE [LARGE SCALE GENOMIC DNA]</scope>
    <source>
        <strain evidence="2 3">LA-SOL3</strain>
    </source>
</reference>
<name>A0A5N5DFL9_9PEZI</name>
<organism evidence="2 3">
    <name type="scientific">Lasiodiplodia theobromae</name>
    <dbReference type="NCBI Taxonomy" id="45133"/>
    <lineage>
        <taxon>Eukaryota</taxon>
        <taxon>Fungi</taxon>
        <taxon>Dikarya</taxon>
        <taxon>Ascomycota</taxon>
        <taxon>Pezizomycotina</taxon>
        <taxon>Dothideomycetes</taxon>
        <taxon>Dothideomycetes incertae sedis</taxon>
        <taxon>Botryosphaeriales</taxon>
        <taxon>Botryosphaeriaceae</taxon>
        <taxon>Lasiodiplodia</taxon>
    </lineage>
</organism>
<gene>
    <name evidence="2" type="primary">SPAC7D4.05</name>
    <name evidence="2" type="ORF">DBV05_g4847</name>
</gene>
<dbReference type="EMBL" id="VCHE01000023">
    <property type="protein sequence ID" value="KAB2576525.1"/>
    <property type="molecule type" value="Genomic_DNA"/>
</dbReference>
<sequence length="334" mass="36606">MPNPKLSQKNLLIAFDAFGTLFTPRGPIGALYGEIARKHGICGDVSDEDIMSSFKKAFKHNAKERPNYGKEVGMDPTAWWSNIITQTFTPFLSTQKSSSPGSAPPNPPSLPHRLVPDLITRFASRDGYTLYNDVIPLFASLRAARGGSGSSRRKIVTAVLTNSDDRVAGILRSFGLRVGHVDPETVEKIAASTYPNGSGSTSATTLLQPERLGENDIDFVLTSYDCGYEKPHRAIFDAARRLALARYAQVGEGEETGREIDDDGEWEAVYVGDEVDKDVVGAEEAGWANAFLVDREGLVRDARDVVRREDVGGEGQQQVRVLRDLRELETYVLG</sequence>
<dbReference type="GO" id="GO:0016787">
    <property type="term" value="F:hydrolase activity"/>
    <property type="evidence" value="ECO:0007669"/>
    <property type="project" value="UniProtKB-KW"/>
</dbReference>
<feature type="region of interest" description="Disordered" evidence="1">
    <location>
        <begin position="93"/>
        <end position="112"/>
    </location>
</feature>
<evidence type="ECO:0000313" key="2">
    <source>
        <dbReference type="EMBL" id="KAB2576525.1"/>
    </source>
</evidence>
<keyword evidence="2" id="KW-0378">Hydrolase</keyword>
<evidence type="ECO:0000256" key="1">
    <source>
        <dbReference type="SAM" id="MobiDB-lite"/>
    </source>
</evidence>